<evidence type="ECO:0000313" key="3">
    <source>
        <dbReference type="EMBL" id="THG30129.1"/>
    </source>
</evidence>
<feature type="domain" description="Bacterial transcriptional activator" evidence="2">
    <location>
        <begin position="144"/>
        <end position="284"/>
    </location>
</feature>
<dbReference type="Proteomes" id="UP000309133">
    <property type="component" value="Unassembled WGS sequence"/>
</dbReference>
<dbReference type="InterPro" id="IPR051677">
    <property type="entry name" value="AfsR-DnrI-RedD_regulator"/>
</dbReference>
<proteinExistence type="predicted"/>
<dbReference type="InterPro" id="IPR036388">
    <property type="entry name" value="WH-like_DNA-bd_sf"/>
</dbReference>
<evidence type="ECO:0000256" key="1">
    <source>
        <dbReference type="SAM" id="MobiDB-lite"/>
    </source>
</evidence>
<dbReference type="InterPro" id="IPR011990">
    <property type="entry name" value="TPR-like_helical_dom_sf"/>
</dbReference>
<name>A0A4S4FIP9_9MICO</name>
<evidence type="ECO:0000313" key="4">
    <source>
        <dbReference type="Proteomes" id="UP000309133"/>
    </source>
</evidence>
<protein>
    <recommendedName>
        <fullName evidence="2">Bacterial transcriptional activator domain-containing protein</fullName>
    </recommendedName>
</protein>
<sequence length="970" mass="103151">MIPPRPSAWSATGGATMIPRRSFRKRYGRGRFRRFGTRILRSPVTAKSEVARMLELRLFGPPRVRLDGTDLRFDTRKAVALLAFLAVSDREHARDSIAAMLWPELERGRARAVLRRTLSVATAVGPALRIGPDGIGLDADDLSCDVRRFRELAADSDPSSWREAATIAADGFLEGFSLRDSPPFEDWQLATSEGLRDTLSQVLARLVADAVTQGELPTALEHARHRTRVDPLSEPAHSDLIRVTAWTGDRPGALSAYRALVRLLDAELGVPPLPETLALQEDIRGDRLTPPALPRPSATRAARPSGSGWIADAPVPAVGTGARLVGRAVELAAFERAWSHAANVGRCLGLVGEPGMGKSTILRAASATVKAQSFPTLHIEGRISEQPLAYSAAIDLIRGMLTLRPDLPQKLGAAGEPLAALAAEFDGAGAIRGPGDLHRVHEAVRTAIEACVDGRLLITVDDAHLLDGPSAALLAYVVRRPPPGVLVLATWTSGAGGAMLPEAVIEQGEAIALGPLSLDAVAELTAGTGLDPAEVLRRTRGLPLLVREYGTSGGDLEVDADALAAARAVVAARYDSAPTITRQLLAAAAIIGTVADPELIRLASGRDEAEAVDAIEDAIERGLLVERSDRSGYDLPHELAREVALAHLSLARSRLLHGRIAEVLARRHAVDPLTSPAGAVARHLTEAGRDEDAGRWFLRAAKESSRLLAHSEELLQLETALALGQRGPDVQLAIGRTRIRLGRYRDALVSLDQAAALAEGDPVLQAEVEHTIASVHDRLGDWDLAHAHLDAALPLAQTAQRARILADLALVSHRQGRPIDAEAAAREAARIAGETDDRIAIARADNVLGVLAASRGDRNAAGEHLASAITGARAIADLDLLIAALNNSSRALQTSGEQGAALDAAREAVDLAERQGDRHRLAALHSHVADLLHEAGREAEALDELKLSAAAFADIQGSDARPEVWTLSEW</sequence>
<reference evidence="3 4" key="1">
    <citation type="submission" date="2019-04" db="EMBL/GenBank/DDBJ databases">
        <authorList>
            <person name="Jiang L."/>
        </authorList>
    </citation>
    <scope>NUCLEOTIDE SEQUENCE [LARGE SCALE GENOMIC DNA]</scope>
    <source>
        <strain evidence="3 4">YIM 131853</strain>
    </source>
</reference>
<dbReference type="PANTHER" id="PTHR35807">
    <property type="entry name" value="TRANSCRIPTIONAL REGULATOR REDD-RELATED"/>
    <property type="match status" value="1"/>
</dbReference>
<dbReference type="SMART" id="SM01043">
    <property type="entry name" value="BTAD"/>
    <property type="match status" value="1"/>
</dbReference>
<dbReference type="SUPFAM" id="SSF52540">
    <property type="entry name" value="P-loop containing nucleoside triphosphate hydrolases"/>
    <property type="match status" value="1"/>
</dbReference>
<keyword evidence="4" id="KW-1185">Reference proteome</keyword>
<dbReference type="InterPro" id="IPR019734">
    <property type="entry name" value="TPR_rpt"/>
</dbReference>
<accession>A0A4S4FIP9</accession>
<dbReference type="EMBL" id="SSSM01000005">
    <property type="protein sequence ID" value="THG30129.1"/>
    <property type="molecule type" value="Genomic_DNA"/>
</dbReference>
<dbReference type="PANTHER" id="PTHR35807:SF3">
    <property type="entry name" value="BLL5740 PROTEIN"/>
    <property type="match status" value="1"/>
</dbReference>
<dbReference type="Gene3D" id="1.10.10.10">
    <property type="entry name" value="Winged helix-like DNA-binding domain superfamily/Winged helix DNA-binding domain"/>
    <property type="match status" value="1"/>
</dbReference>
<organism evidence="3 4">
    <name type="scientific">Naasia lichenicola</name>
    <dbReference type="NCBI Taxonomy" id="2565933"/>
    <lineage>
        <taxon>Bacteria</taxon>
        <taxon>Bacillati</taxon>
        <taxon>Actinomycetota</taxon>
        <taxon>Actinomycetes</taxon>
        <taxon>Micrococcales</taxon>
        <taxon>Microbacteriaceae</taxon>
        <taxon>Naasia</taxon>
    </lineage>
</organism>
<dbReference type="SUPFAM" id="SSF48452">
    <property type="entry name" value="TPR-like"/>
    <property type="match status" value="3"/>
</dbReference>
<comment type="caution">
    <text evidence="3">The sequence shown here is derived from an EMBL/GenBank/DDBJ whole genome shotgun (WGS) entry which is preliminary data.</text>
</comment>
<dbReference type="Gene3D" id="1.25.40.10">
    <property type="entry name" value="Tetratricopeptide repeat domain"/>
    <property type="match status" value="3"/>
</dbReference>
<dbReference type="AlphaFoldDB" id="A0A4S4FIP9"/>
<gene>
    <name evidence="3" type="ORF">E6C64_15980</name>
</gene>
<feature type="region of interest" description="Disordered" evidence="1">
    <location>
        <begin position="285"/>
        <end position="306"/>
    </location>
</feature>
<dbReference type="Pfam" id="PF13191">
    <property type="entry name" value="AAA_16"/>
    <property type="match status" value="1"/>
</dbReference>
<dbReference type="InterPro" id="IPR027417">
    <property type="entry name" value="P-loop_NTPase"/>
</dbReference>
<dbReference type="Pfam" id="PF03704">
    <property type="entry name" value="BTAD"/>
    <property type="match status" value="1"/>
</dbReference>
<evidence type="ECO:0000259" key="2">
    <source>
        <dbReference type="SMART" id="SM01043"/>
    </source>
</evidence>
<dbReference type="InterPro" id="IPR005158">
    <property type="entry name" value="BTAD"/>
</dbReference>
<dbReference type="InterPro" id="IPR041664">
    <property type="entry name" value="AAA_16"/>
</dbReference>
<dbReference type="SMART" id="SM00028">
    <property type="entry name" value="TPR"/>
    <property type="match status" value="4"/>
</dbReference>